<dbReference type="Proteomes" id="UP000023152">
    <property type="component" value="Unassembled WGS sequence"/>
</dbReference>
<name>X6P0D4_RETFI</name>
<protein>
    <submittedName>
        <fullName evidence="1">Uncharacterized protein</fullName>
    </submittedName>
</protein>
<dbReference type="EMBL" id="ASPP01004532">
    <property type="protein sequence ID" value="ETO32020.1"/>
    <property type="molecule type" value="Genomic_DNA"/>
</dbReference>
<evidence type="ECO:0000313" key="1">
    <source>
        <dbReference type="EMBL" id="ETO32020.1"/>
    </source>
</evidence>
<keyword evidence="2" id="KW-1185">Reference proteome</keyword>
<sequence length="199" mass="23272">MENITRKLLLPVMRVQTYLFAKAQKMLLTACILSIEIFVTKLTQITQITYENTNPTTSKNFKINFACVTNKFIVLCYFFSNESQNIQKFISFFSKLIKTFHDTKLVTSIDYPTFDCDQLICSGLIDKTVRIYDLETNKQIQLFEGHSSEMTIKFIFWDIKDKQQLKILDRHKNSVCGIEFSSFNGSRYFCSESEETVYV</sequence>
<dbReference type="Gene3D" id="2.130.10.10">
    <property type="entry name" value="YVTN repeat-like/Quinoprotein amine dehydrogenase"/>
    <property type="match status" value="1"/>
</dbReference>
<reference evidence="1 2" key="1">
    <citation type="journal article" date="2013" name="Curr. Biol.">
        <title>The Genome of the Foraminiferan Reticulomyxa filosa.</title>
        <authorList>
            <person name="Glockner G."/>
            <person name="Hulsmann N."/>
            <person name="Schleicher M."/>
            <person name="Noegel A.A."/>
            <person name="Eichinger L."/>
            <person name="Gallinger C."/>
            <person name="Pawlowski J."/>
            <person name="Sierra R."/>
            <person name="Euteneuer U."/>
            <person name="Pillet L."/>
            <person name="Moustafa A."/>
            <person name="Platzer M."/>
            <person name="Groth M."/>
            <person name="Szafranski K."/>
            <person name="Schliwa M."/>
        </authorList>
    </citation>
    <scope>NUCLEOTIDE SEQUENCE [LARGE SCALE GENOMIC DNA]</scope>
</reference>
<dbReference type="InterPro" id="IPR015943">
    <property type="entry name" value="WD40/YVTN_repeat-like_dom_sf"/>
</dbReference>
<evidence type="ECO:0000313" key="2">
    <source>
        <dbReference type="Proteomes" id="UP000023152"/>
    </source>
</evidence>
<dbReference type="InterPro" id="IPR036322">
    <property type="entry name" value="WD40_repeat_dom_sf"/>
</dbReference>
<dbReference type="SUPFAM" id="SSF50978">
    <property type="entry name" value="WD40 repeat-like"/>
    <property type="match status" value="1"/>
</dbReference>
<organism evidence="1 2">
    <name type="scientific">Reticulomyxa filosa</name>
    <dbReference type="NCBI Taxonomy" id="46433"/>
    <lineage>
        <taxon>Eukaryota</taxon>
        <taxon>Sar</taxon>
        <taxon>Rhizaria</taxon>
        <taxon>Retaria</taxon>
        <taxon>Foraminifera</taxon>
        <taxon>Monothalamids</taxon>
        <taxon>Reticulomyxidae</taxon>
        <taxon>Reticulomyxa</taxon>
    </lineage>
</organism>
<gene>
    <name evidence="1" type="ORF">RFI_05096</name>
</gene>
<comment type="caution">
    <text evidence="1">The sequence shown here is derived from an EMBL/GenBank/DDBJ whole genome shotgun (WGS) entry which is preliminary data.</text>
</comment>
<accession>X6P0D4</accession>
<proteinExistence type="predicted"/>
<dbReference type="AlphaFoldDB" id="X6P0D4"/>